<dbReference type="PROSITE" id="PS00202">
    <property type="entry name" value="RUBREDOXIN"/>
    <property type="match status" value="1"/>
</dbReference>
<dbReference type="SUPFAM" id="SSF57802">
    <property type="entry name" value="Rubredoxin-like"/>
    <property type="match status" value="1"/>
</dbReference>
<evidence type="ECO:0000256" key="5">
    <source>
        <dbReference type="RuleBase" id="RU003820"/>
    </source>
</evidence>
<keyword evidence="3 5" id="KW-0249">Electron transport</keyword>
<dbReference type="InterPro" id="IPR036073">
    <property type="entry name" value="Desulfoferrodoxin_Fe-bd_dom_sf"/>
</dbReference>
<feature type="domain" description="Rubredoxin-like" evidence="6">
    <location>
        <begin position="1"/>
        <end position="50"/>
    </location>
</feature>
<dbReference type="InterPro" id="IPR002742">
    <property type="entry name" value="Desulfoferrodoxin_Fe-bd_dom"/>
</dbReference>
<evidence type="ECO:0000256" key="3">
    <source>
        <dbReference type="ARBA" id="ARBA00022982"/>
    </source>
</evidence>
<proteinExistence type="inferred from homology"/>
<keyword evidence="1" id="KW-0813">Transport</keyword>
<keyword evidence="2 5" id="KW-0479">Metal-binding</keyword>
<comment type="caution">
    <text evidence="7">The sequence shown here is derived from an EMBL/GenBank/DDBJ whole genome shotgun (WGS) entry which is preliminary data.</text>
</comment>
<organism evidence="7">
    <name type="scientific">uncultured bacterium</name>
    <name type="common">gcode 4</name>
    <dbReference type="NCBI Taxonomy" id="1234023"/>
    <lineage>
        <taxon>Bacteria</taxon>
        <taxon>environmental samples</taxon>
    </lineage>
</organism>
<dbReference type="Gene3D" id="2.60.40.730">
    <property type="entry name" value="SOR catalytic domain"/>
    <property type="match status" value="1"/>
</dbReference>
<evidence type="ECO:0000256" key="1">
    <source>
        <dbReference type="ARBA" id="ARBA00022448"/>
    </source>
</evidence>
<accession>K1Z4G3</accession>
<evidence type="ECO:0000256" key="2">
    <source>
        <dbReference type="ARBA" id="ARBA00022723"/>
    </source>
</evidence>
<dbReference type="PROSITE" id="PS50903">
    <property type="entry name" value="RUBREDOXIN_LIKE"/>
    <property type="match status" value="1"/>
</dbReference>
<keyword evidence="4 5" id="KW-0408">Iron</keyword>
<comment type="cofactor">
    <cofactor evidence="5">
        <name>Fe(3+)</name>
        <dbReference type="ChEBI" id="CHEBI:29034"/>
    </cofactor>
</comment>
<dbReference type="InterPro" id="IPR024934">
    <property type="entry name" value="Rubredoxin-like_dom"/>
</dbReference>
<dbReference type="Gene3D" id="2.20.28.10">
    <property type="match status" value="1"/>
</dbReference>
<dbReference type="InterPro" id="IPR018527">
    <property type="entry name" value="Rubredoxin_Fe_BS"/>
</dbReference>
<dbReference type="SUPFAM" id="SSF49367">
    <property type="entry name" value="Superoxide reductase-like"/>
    <property type="match status" value="1"/>
</dbReference>
<reference evidence="7" key="1">
    <citation type="journal article" date="2012" name="Science">
        <title>Fermentation, hydrogen, and sulfur metabolism in multiple uncultivated bacterial phyla.</title>
        <authorList>
            <person name="Wrighton K.C."/>
            <person name="Thomas B.C."/>
            <person name="Sharon I."/>
            <person name="Miller C.S."/>
            <person name="Castelle C.J."/>
            <person name="VerBerkmoes N.C."/>
            <person name="Wilkins M.J."/>
            <person name="Hettich R.L."/>
            <person name="Lipton M.S."/>
            <person name="Williams K.H."/>
            <person name="Long P.E."/>
            <person name="Banfield J.F."/>
        </authorList>
    </citation>
    <scope>NUCLEOTIDE SEQUENCE [LARGE SCALE GENOMIC DNA]</scope>
</reference>
<dbReference type="EMBL" id="AMFJ01028961">
    <property type="protein sequence ID" value="EKD44126.1"/>
    <property type="molecule type" value="Genomic_DNA"/>
</dbReference>
<dbReference type="InterPro" id="IPR024935">
    <property type="entry name" value="Rubredoxin_dom"/>
</dbReference>
<gene>
    <name evidence="7" type="ORF">ACD_71C00230G0003</name>
</gene>
<dbReference type="Pfam" id="PF01880">
    <property type="entry name" value="Desulfoferrodox"/>
    <property type="match status" value="1"/>
</dbReference>
<dbReference type="GO" id="GO:0005506">
    <property type="term" value="F:iron ion binding"/>
    <property type="evidence" value="ECO:0007669"/>
    <property type="project" value="UniProtKB-UniRule"/>
</dbReference>
<dbReference type="CDD" id="cd00730">
    <property type="entry name" value="rubredoxin"/>
    <property type="match status" value="1"/>
</dbReference>
<dbReference type="GO" id="GO:0016491">
    <property type="term" value="F:oxidoreductase activity"/>
    <property type="evidence" value="ECO:0007669"/>
    <property type="project" value="InterPro"/>
</dbReference>
<evidence type="ECO:0000313" key="7">
    <source>
        <dbReference type="EMBL" id="EKD44126.1"/>
    </source>
</evidence>
<comment type="similarity">
    <text evidence="5">Belongs to the rubredoxin family.</text>
</comment>
<sequence length="152" mass="17845">MQKFTCTACSYIYNPFTWEENIPPGTAFEYLDEYWNCPHCGEEKDSFIETPINIQEVSRSGIVTEQESSHIPFYKEQGNSIIIQIGTTDNPHETEENHFIEYVGIFETDGEIIEIKFQPEEDTVIFENPWFDEYEVRLSCNIHGVWRGMKIE</sequence>
<evidence type="ECO:0000259" key="6">
    <source>
        <dbReference type="PROSITE" id="PS50903"/>
    </source>
</evidence>
<name>K1Z4G3_9BACT</name>
<protein>
    <recommendedName>
        <fullName evidence="5">Rubredoxin</fullName>
    </recommendedName>
</protein>
<dbReference type="PRINTS" id="PR00163">
    <property type="entry name" value="RUBREDOXIN"/>
</dbReference>
<evidence type="ECO:0000256" key="4">
    <source>
        <dbReference type="ARBA" id="ARBA00023004"/>
    </source>
</evidence>
<dbReference type="AlphaFoldDB" id="K1Z4G3"/>
<dbReference type="Pfam" id="PF00301">
    <property type="entry name" value="Rubredoxin"/>
    <property type="match status" value="1"/>
</dbReference>